<reference evidence="5 6" key="1">
    <citation type="journal article" date="2012" name="J. Bacteriol.">
        <title>Genome sequence of Pectobacterium sp. strain SCC3193.</title>
        <authorList>
            <person name="Koskinen J.P."/>
            <person name="Laine P."/>
            <person name="Niemi O."/>
            <person name="Nykyri J."/>
            <person name="Harjunpaa H."/>
            <person name="Auvinen P."/>
            <person name="Paulin L."/>
            <person name="Pirhonen M."/>
            <person name="Palva T."/>
            <person name="Holm L."/>
        </authorList>
    </citation>
    <scope>NUCLEOTIDE SEQUENCE [LARGE SCALE GENOMIC DNA]</scope>
    <source>
        <strain evidence="5 6">SCC3193</strain>
    </source>
</reference>
<gene>
    <name evidence="5" type="ordered locus">W5S_3535</name>
</gene>
<organism evidence="5 6">
    <name type="scientific">Pectobacterium parmentieri</name>
    <dbReference type="NCBI Taxonomy" id="1905730"/>
    <lineage>
        <taxon>Bacteria</taxon>
        <taxon>Pseudomonadati</taxon>
        <taxon>Pseudomonadota</taxon>
        <taxon>Gammaproteobacteria</taxon>
        <taxon>Enterobacterales</taxon>
        <taxon>Pectobacteriaceae</taxon>
        <taxon>Pectobacterium</taxon>
    </lineage>
</organism>
<dbReference type="Gene3D" id="3.30.450.90">
    <property type="match status" value="1"/>
</dbReference>
<dbReference type="GO" id="GO:0005524">
    <property type="term" value="F:ATP binding"/>
    <property type="evidence" value="ECO:0007669"/>
    <property type="project" value="UniProtKB-KW"/>
</dbReference>
<protein>
    <submittedName>
        <fullName evidence="5">General secretion pathway protein E</fullName>
    </submittedName>
</protein>
<evidence type="ECO:0000256" key="1">
    <source>
        <dbReference type="ARBA" id="ARBA00006611"/>
    </source>
</evidence>
<dbReference type="GO" id="GO:0005886">
    <property type="term" value="C:plasma membrane"/>
    <property type="evidence" value="ECO:0007669"/>
    <property type="project" value="TreeGrafter"/>
</dbReference>
<name>A0A0H3I6J5_PECPM</name>
<dbReference type="GO" id="GO:0016887">
    <property type="term" value="F:ATP hydrolysis activity"/>
    <property type="evidence" value="ECO:0007669"/>
    <property type="project" value="TreeGrafter"/>
</dbReference>
<dbReference type="SUPFAM" id="SSF52540">
    <property type="entry name" value="P-loop containing nucleoside triphosphate hydrolases"/>
    <property type="match status" value="1"/>
</dbReference>
<dbReference type="RefSeq" id="WP_014701076.1">
    <property type="nucleotide sequence ID" value="NC_017845.1"/>
</dbReference>
<accession>A0A0H3I6J5</accession>
<evidence type="ECO:0000313" key="6">
    <source>
        <dbReference type="Proteomes" id="UP000008044"/>
    </source>
</evidence>
<dbReference type="PANTHER" id="PTHR30258">
    <property type="entry name" value="TYPE II SECRETION SYSTEM PROTEIN GSPE-RELATED"/>
    <property type="match status" value="1"/>
</dbReference>
<dbReference type="InterPro" id="IPR001482">
    <property type="entry name" value="T2SS/T4SS_dom"/>
</dbReference>
<keyword evidence="2" id="KW-0547">Nucleotide-binding</keyword>
<dbReference type="AlphaFoldDB" id="A0A0H3I6J5"/>
<dbReference type="Pfam" id="PF00437">
    <property type="entry name" value="T2SSE"/>
    <property type="match status" value="1"/>
</dbReference>
<dbReference type="Proteomes" id="UP000008044">
    <property type="component" value="Chromosome"/>
</dbReference>
<dbReference type="PANTHER" id="PTHR30258:SF1">
    <property type="entry name" value="PROTEIN TRANSPORT PROTEIN HOFB HOMOLOG"/>
    <property type="match status" value="1"/>
</dbReference>
<dbReference type="STRING" id="1905730.W5S_3535"/>
<feature type="domain" description="Bacterial type II secretion system protein E" evidence="4">
    <location>
        <begin position="93"/>
        <end position="468"/>
    </location>
</feature>
<evidence type="ECO:0000259" key="4">
    <source>
        <dbReference type="Pfam" id="PF00437"/>
    </source>
</evidence>
<proteinExistence type="inferred from homology"/>
<evidence type="ECO:0000313" key="5">
    <source>
        <dbReference type="EMBL" id="AFI91605.1"/>
    </source>
</evidence>
<dbReference type="eggNOG" id="COG2804">
    <property type="taxonomic scope" value="Bacteria"/>
</dbReference>
<dbReference type="EMBL" id="CP003415">
    <property type="protein sequence ID" value="AFI91605.1"/>
    <property type="molecule type" value="Genomic_DNA"/>
</dbReference>
<evidence type="ECO:0000256" key="2">
    <source>
        <dbReference type="ARBA" id="ARBA00022741"/>
    </source>
</evidence>
<dbReference type="InterPro" id="IPR027417">
    <property type="entry name" value="P-loop_NTPase"/>
</dbReference>
<dbReference type="Gene3D" id="3.40.50.300">
    <property type="entry name" value="P-loop containing nucleotide triphosphate hydrolases"/>
    <property type="match status" value="1"/>
</dbReference>
<sequence>MKMDSHQSADADLACRVPQQYSDDIAIIRLDNASVNVRVNREIREEPAFVSWFAGLRRAGLKPSPPEFVMKSELGQGGLANTHEVEAGISGAQREVRRMFRDVISLNASDIHVHLDRRQGSRIRTRINGLLYTIREPDFEEGGTLLSTMVESMCDTKSQGYNSRVAQDGRVKPEFLADMNLYAARYSHRPTDDGGVFAVMRLIEDDRGRIRTLQSLGYQPEHEAAMEDIELTSQGLIGLCGTTGSGKSTTQRVLASRWLARNNGQVSLQTQEAPIEGLILGAVQCAVNTDNLSLHQAGEAWAGSVVMSMRLDPDGIYTGEARDYASAYAALETSVSGHPGWFGLHCTYPLDALTRMRNWGIDARELANPTYFRGLIAQSLVNTLCPSCALPWSEAVKRQLIPASHQALAKRMFNADELEQLRFRNPDGCKHCTQQLLGTAINQGIRGRTIVAEIVRPDRQIMKSWLEEGSFVARRRWLQAGGFSRGQHLRRLLLAGQTDLVMATEHMDPDEDRDFMDMECA</sequence>
<dbReference type="PATRIC" id="fig|1166016.3.peg.3597"/>
<dbReference type="HOGENOM" id="CLU_013446_2_3_6"/>
<keyword evidence="3" id="KW-0067">ATP-binding</keyword>
<dbReference type="KEGG" id="pec:W5S_3535"/>
<evidence type="ECO:0000256" key="3">
    <source>
        <dbReference type="ARBA" id="ARBA00022840"/>
    </source>
</evidence>
<comment type="similarity">
    <text evidence="1">Belongs to the GSP E family.</text>
</comment>